<dbReference type="EnsemblMetazoa" id="ASIC014626-RA">
    <property type="protein sequence ID" value="ASIC014626-PA"/>
    <property type="gene ID" value="ASIC014626"/>
</dbReference>
<feature type="transmembrane region" description="Helical" evidence="3">
    <location>
        <begin position="2761"/>
        <end position="2778"/>
    </location>
</feature>
<name>A0A084W8P3_ANOSI</name>
<evidence type="ECO:0000259" key="4">
    <source>
        <dbReference type="Pfam" id="PF15651"/>
    </source>
</evidence>
<keyword evidence="3" id="KW-0472">Membrane</keyword>
<dbReference type="Gene3D" id="2.180.10.10">
    <property type="entry name" value="RHS repeat-associated core"/>
    <property type="match status" value="2"/>
</dbReference>
<keyword evidence="3" id="KW-1133">Transmembrane helix</keyword>
<dbReference type="VEuPathDB" id="VectorBase:ASIS021871"/>
<reference evidence="6 8" key="1">
    <citation type="journal article" date="2014" name="BMC Genomics">
        <title>Genome sequence of Anopheles sinensis provides insight into genetics basis of mosquito competence for malaria parasites.</title>
        <authorList>
            <person name="Zhou D."/>
            <person name="Zhang D."/>
            <person name="Ding G."/>
            <person name="Shi L."/>
            <person name="Hou Q."/>
            <person name="Ye Y."/>
            <person name="Xu Y."/>
            <person name="Zhou H."/>
            <person name="Xiong C."/>
            <person name="Li S."/>
            <person name="Yu J."/>
            <person name="Hong S."/>
            <person name="Yu X."/>
            <person name="Zou P."/>
            <person name="Chen C."/>
            <person name="Chang X."/>
            <person name="Wang W."/>
            <person name="Lv Y."/>
            <person name="Sun Y."/>
            <person name="Ma L."/>
            <person name="Shen B."/>
            <person name="Zhu C."/>
        </authorList>
    </citation>
    <scope>NUCLEOTIDE SEQUENCE [LARGE SCALE GENOMIC DNA]</scope>
</reference>
<dbReference type="OMA" id="ANGNHKH"/>
<feature type="transmembrane region" description="Helical" evidence="3">
    <location>
        <begin position="2798"/>
        <end position="2816"/>
    </location>
</feature>
<feature type="transmembrane region" description="Helical" evidence="3">
    <location>
        <begin position="2822"/>
        <end position="2849"/>
    </location>
</feature>
<dbReference type="VEuPathDB" id="VectorBase:ASIC014626"/>
<dbReference type="InterPro" id="IPR050708">
    <property type="entry name" value="T6SS_VgrG/RHS"/>
</dbReference>
<dbReference type="STRING" id="74873.A0A084W8P3"/>
<dbReference type="Pfam" id="PF25023">
    <property type="entry name" value="TEN_YD-shell"/>
    <property type="match status" value="1"/>
</dbReference>
<keyword evidence="3" id="KW-0812">Transmembrane</keyword>
<organism evidence="6">
    <name type="scientific">Anopheles sinensis</name>
    <name type="common">Mosquito</name>
    <dbReference type="NCBI Taxonomy" id="74873"/>
    <lineage>
        <taxon>Eukaryota</taxon>
        <taxon>Metazoa</taxon>
        <taxon>Ecdysozoa</taxon>
        <taxon>Arthropoda</taxon>
        <taxon>Hexapoda</taxon>
        <taxon>Insecta</taxon>
        <taxon>Pterygota</taxon>
        <taxon>Neoptera</taxon>
        <taxon>Endopterygota</taxon>
        <taxon>Diptera</taxon>
        <taxon>Nematocera</taxon>
        <taxon>Culicoidea</taxon>
        <taxon>Culicidae</taxon>
        <taxon>Anophelinae</taxon>
        <taxon>Anopheles</taxon>
    </lineage>
</organism>
<evidence type="ECO:0000256" key="3">
    <source>
        <dbReference type="SAM" id="Phobius"/>
    </source>
</evidence>
<dbReference type="Gene3D" id="2.60.120.260">
    <property type="entry name" value="Galactose-binding domain-like"/>
    <property type="match status" value="1"/>
</dbReference>
<evidence type="ECO:0000313" key="8">
    <source>
        <dbReference type="Proteomes" id="UP000030765"/>
    </source>
</evidence>
<dbReference type="NCBIfam" id="TIGR03696">
    <property type="entry name" value="Rhs_assc_core"/>
    <property type="match status" value="1"/>
</dbReference>
<evidence type="ECO:0000313" key="7">
    <source>
        <dbReference type="EnsemblMetazoa" id="ASIC014626-PA"/>
    </source>
</evidence>
<dbReference type="PANTHER" id="PTHR32305:SF15">
    <property type="entry name" value="PROTEIN RHSA-RELATED"/>
    <property type="match status" value="1"/>
</dbReference>
<dbReference type="OrthoDB" id="5426877at2759"/>
<dbReference type="EMBL" id="ATLV01021497">
    <property type="status" value="NOT_ANNOTATED_CDS"/>
    <property type="molecule type" value="Genomic_DNA"/>
</dbReference>
<dbReference type="InterPro" id="IPR028901">
    <property type="entry name" value="Tox-SGS_dom"/>
</dbReference>
<dbReference type="InterPro" id="IPR056823">
    <property type="entry name" value="TEN-like_YD-shell"/>
</dbReference>
<feature type="domain" description="Teneurin-like YD-shell" evidence="5">
    <location>
        <begin position="2637"/>
        <end position="2735"/>
    </location>
</feature>
<evidence type="ECO:0000313" key="6">
    <source>
        <dbReference type="EMBL" id="KFB46587.1"/>
    </source>
</evidence>
<evidence type="ECO:0000256" key="1">
    <source>
        <dbReference type="ARBA" id="ARBA00022737"/>
    </source>
</evidence>
<keyword evidence="1" id="KW-0677">Repeat</keyword>
<dbReference type="EMBL" id="KE525319">
    <property type="protein sequence ID" value="KFB46587.1"/>
    <property type="molecule type" value="Genomic_DNA"/>
</dbReference>
<gene>
    <name evidence="6" type="ORF">ZHAS_00014626</name>
</gene>
<evidence type="ECO:0000259" key="5">
    <source>
        <dbReference type="Pfam" id="PF25023"/>
    </source>
</evidence>
<dbReference type="Proteomes" id="UP000030765">
    <property type="component" value="Unassembled WGS sequence"/>
</dbReference>
<proteinExistence type="predicted"/>
<protein>
    <submittedName>
        <fullName evidence="7">Tox-SGS domain-containing protein</fullName>
    </submittedName>
</protein>
<keyword evidence="8" id="KW-1185">Reference proteome</keyword>
<accession>A0A084W8P3</accession>
<dbReference type="InterPro" id="IPR022385">
    <property type="entry name" value="Rhs_assc_core"/>
</dbReference>
<evidence type="ECO:0000256" key="2">
    <source>
        <dbReference type="SAM" id="MobiDB-lite"/>
    </source>
</evidence>
<feature type="transmembrane region" description="Helical" evidence="3">
    <location>
        <begin position="2941"/>
        <end position="2962"/>
    </location>
</feature>
<feature type="region of interest" description="Disordered" evidence="2">
    <location>
        <begin position="3140"/>
        <end position="3165"/>
    </location>
</feature>
<feature type="transmembrane region" description="Helical" evidence="3">
    <location>
        <begin position="2903"/>
        <end position="2921"/>
    </location>
</feature>
<dbReference type="Pfam" id="PF15651">
    <property type="entry name" value="Tox-SGS"/>
    <property type="match status" value="1"/>
</dbReference>
<sequence length="3406" mass="388735">MAETPADLHYKLQLPVKLLIEADPHDVVEVKQGKDTKRTLFIRKNRLLLIYNRAAVSEDWTESHRVPDFFSVREVNPNYPWAVYDGGLIVLRTVRGLEVHKWSDQKLTRQFVESKYNDAFGYGVATNTFLFGKIYPSEEYLGIITRVASHVQFRSIALTQSDFKLKALKQDPTLSATWTNNTNIISLIDNVANDGQLSITLRTASELQLFRFDEQYSLKELTTVHEFPPLDSEYDRILFAKFNSTQCNDLLHFSTEGLTMYRFNETLPGYQKLFYSTAFSKHRGWNGGTISTIATHDTDRDGLHELVYSGPNGLSVTHATSDELGFDLHNVLDEVSGNQAVRFALPKQLLRNDGPSGIMEIILHTPRGLTWAEIVRYNQGLELEKLHPTNQTTEENVIESSSNKVIPEIVSYRHRTWWLHDQLDLASLLQPLNPHTGSVELTLPLIDLRTPFGIPMRKIFQYKNVDYSNELGQGWSFPLDYIALDRYESAFPQDHVYSLVKDNQRIILTRVNGPEDTTAQPTHEGTRFTIEGYPDIKIRHLEKRNLWEVTIDKRTLTYIVTSQFMTNLVCSTWPLCGSRSLNNRSHPTRWYLSQERDDAGWTANYFYKLVKNGTDIRLESIDLPDYSMVNLGYVDDRISSLEILTMKYKQIVQFHYDRTKNQLLSITQDDRPLFEFEYDEMHRISKIVYPNGVEWTPKYEVLQIDPSALKKRIDFQHDGTVFNGPDYIVIVDAKLADGVLTLHIRDPLGGVGYSGKTNATETVIAVENIKRYLVYALADLLVVTVIYDTSKDVAILQYNEGYGWEQRQYYSELPLESTLTTGNTFVLFADTKTLRLLAVKDGQLTTTEVRSGLPQNFVVHAFPHGYATYDGQLKIFVLQDDGHWITLHSKPEASYFDHLDRFLNSFEIKPELRQSIRRGLLADMLGSYRQAIVLKVPVMRGPVLDILVRFFTMDFKETSEIVDYYTVHVPYANMTEFGYSVSTEDKDTFVLGYRLQANKYHLYVKQSSGPHMVAFEEELKKVHARRNRLLNGRYSATLDKTKKAIAVEYARICKAVTEAIVFAIDLSLFGILVNREGVLTGSHLVTYDGKHWNKQRLDENTLRLRVVNKTLNEHYRLVKVSARDTFKIMSRTNGTMAFDAHTTKPEQLQLIMPYYAQAQASGNPVRMYFFNGDRKETALPADEQLHSASNQMVIITTVRVNETTPKMMLFRCVKYFLNPTITVLGGQTLKPPADLPIVTGYQYDPNDLRVSVDGTMFRRIRILPGADTTRFGWYEQTVDLSTGKTTRRAFSATGQPVIDRKLLEQERKQRESEQEPEAKASDLDKMILDRGGRVQIVDLGPYRLVDEMVSYYGFETYEANHFGKENRWIFNNTLIQREEHNRFLRLSNQMHTLTGQFMPLEPNQYFVVSCWMRTTNATKKGDHLNTLSVDVLIDKTDGNKLNSKTVEVKQRIGDWSYVEMILNTTHIPPASKPIFVVIVAPSSAHPTIDIDHIRFSPLGVPFQANIYEPITGDLQAVLGENGLLKSYLHNTKGKKSILFGEYGEVLEFTMESKVVYARTVTGAHPSLIEMKPRQSFFNRFDQTTSSWRKTGRGWRSNKGSIAFLMTGESASIEKTITGSWTTLALRFLYSLAKSDVVLKLAWGTKEFHLPCGTESQTACPPLPTDGEILVCITAIRISIWVDGVLMQEASLADGSTTGLRDRVFRLHATGGFEIGEFIEMYDPRIKVTYHNLSGQPTQLLVYEDPETVRVREILYDRIERPILQTKWTKIHRKDSDGFFAFYDGFITGFDNDTLVLNGTVAELNPACEGYPYTYTVYDHDPSENKCLQGLPGKQFGVRGKYKREYRSTPSNILLDNLFPSKDGFNQQTTIHPGGAIRVTVEDSRGNKVARYSKVGNYEDRLSTFRYGQKNNKIEQELPPMYHSLAETASMVDFFEFGQQTQRKELQKQWEVRYNYDEQNRVIRKRTPDGGIYQYLYDRYGILRFTLHKDANETLDRVLHFMYASDGKITREALVNLTETECTHLLDGSKVPESTNFIDTLYGEQDTDPNLRYRSKLASRHIDDDQMTEYLVYDQLDRLLKKTFVVNTINTSYSIDYEYENDKLRSIKYPIGQGAKPYKFIFGYNGHGEVTTIQESATDEPLFQFTYNADGMMETMKVRTGTARFFQRNFTYNEPGFLVKLADDFLTEDVSYVETDSYGQDSYTPIYEGLISRTIFTAHWQRTTSSLRTTLFPEDLISNSISRKQAIVCFDVLKQKGYLNEINEVNRTFYGERDDDLPFICGDVIPLNHLSAVLSSGSFPHLYGHRYDYDDHDQLIKAKYFHGSDELQLTPLTYRSFAKEIEGVKESDSKNIWDALLAERFLSSDCTNPNLCHGRPGPKSMFGDFIRQHRYHKHLQTLFSKAIVERKALTGDEFDSRCKRWIEGSNMGKNVCRDIKNSLAKRNLIGNSPQNSLDSLSETFRNALKRYKSQVPDIVRVLSHHFATALGRSAGDVQSYEIDANGNHRMFYTGFSRYRLEYREGTNQITKLHRLYFDRDQRAEEHFNMEHNSDGAVVKAEHKGIKHMEYDRILHRVTKMEMTDGRKLIFQYDVRAERTFKQVLNPDGTVSHEKYYIRDANGLVLVDMELTYLAKDQPPDVRVTSYIYKDQQLVGFVRNDKLYGVISDHEGSVRLIVRDGEVVAAYDYLPYGQIFRRYGTDLDGQISYLYTGQEWEPETGLYNYRARLYDPDIGRFYQMDPKEQYPSPYVYAGNSPVSLVDPDGEFAFAIACLIMSIVGAYIGASSAAKSWNPLQWNWKSRSLWLGLFGGALTGLSIPFNITASVGYFVGLGLSLTASISIMVCSGITFGYFALAAASGSWDPRNFDFASPGTWNALLGGIATSAFIVTTPNSLLTTFRSISTTLGRALFVTVTASLGVTFAYLFGVIRMGGQWDVSKWDFTDPGLYYSLFDGLVTTAFMAVIVRNIPKDLQKWNRKIESSLDRLAETQIFFRARKLMRGDWSFKLSNVRLFISANAQSIARLQRGLLPVAFYSFIVTLRMAESFQNSPVPGISVFLNIISTVMTTRGFSNRVVKPLVGKAVNAPLALRLEGSSTSEDSAHRYITSGSATLSSFISGFRLPHFEWLRFMTSKDDRHNEDINYAKTQQHDLSHKRKHQRKHSQTSKPGHIKNCYRVANGDSDGYFVKCFSLDSTTSIHPKPDAILEAHDTYRRCLPLTYDGTPAISCDGERSSLLSAGVVTPKLIDLVDGWLLLAHITPAAVREAGRILSHIFGGGSSVPTIDKPATRERHRDRLTGKLMHLQTLSGQLHNEWKMDWVAAMVEDVYEDVYEYLAHGRGNSTILFERLEAIETDIQEEMDLHRTKQSVQCLLDRISSSTLRFTESASAVDPLATESRSLWLGSPSALIPRTES</sequence>
<dbReference type="PANTHER" id="PTHR32305">
    <property type="match status" value="1"/>
</dbReference>
<feature type="compositionally biased region" description="Basic residues" evidence="2">
    <location>
        <begin position="3146"/>
        <end position="3157"/>
    </location>
</feature>
<reference evidence="7" key="2">
    <citation type="submission" date="2020-05" db="UniProtKB">
        <authorList>
            <consortium name="EnsemblMetazoa"/>
        </authorList>
    </citation>
    <scope>IDENTIFICATION</scope>
</reference>
<feature type="domain" description="Tox-SGS" evidence="4">
    <location>
        <begin position="3185"/>
        <end position="3259"/>
    </location>
</feature>